<feature type="domain" description="Disintegrin" evidence="14">
    <location>
        <begin position="408"/>
        <end position="494"/>
    </location>
</feature>
<evidence type="ECO:0000256" key="2">
    <source>
        <dbReference type="ARBA" id="ARBA00022536"/>
    </source>
</evidence>
<dbReference type="InterPro" id="IPR001762">
    <property type="entry name" value="Disintegrin_dom"/>
</dbReference>
<keyword evidence="9" id="KW-0862">Zinc</keyword>
<dbReference type="Gene3D" id="2.60.120.260">
    <property type="entry name" value="Galactose-binding domain-like"/>
    <property type="match status" value="1"/>
</dbReference>
<accession>A0A9D3TF27</accession>
<evidence type="ECO:0000256" key="6">
    <source>
        <dbReference type="ARBA" id="ARBA00023157"/>
    </source>
</evidence>
<keyword evidence="17" id="KW-1185">Reference proteome</keyword>
<evidence type="ECO:0000259" key="14">
    <source>
        <dbReference type="PROSITE" id="PS50214"/>
    </source>
</evidence>
<dbReference type="GO" id="GO:0050839">
    <property type="term" value="F:cell adhesion molecule binding"/>
    <property type="evidence" value="ECO:0007669"/>
    <property type="project" value="TreeGrafter"/>
</dbReference>
<dbReference type="PROSITE" id="PS50215">
    <property type="entry name" value="ADAM_MEPRO"/>
    <property type="match status" value="1"/>
</dbReference>
<feature type="binding site" evidence="9">
    <location>
        <position position="340"/>
    </location>
    <ligand>
        <name>Zn(2+)</name>
        <dbReference type="ChEBI" id="CHEBI:29105"/>
        <note>catalytic</note>
    </ligand>
</feature>
<feature type="disulfide bond" evidence="7">
    <location>
        <begin position="466"/>
        <end position="486"/>
    </location>
</feature>
<dbReference type="GO" id="GO:0002693">
    <property type="term" value="P:positive regulation of cellular extravasation"/>
    <property type="evidence" value="ECO:0007669"/>
    <property type="project" value="TreeGrafter"/>
</dbReference>
<dbReference type="PROSITE" id="PS50214">
    <property type="entry name" value="DISINTEGRIN_2"/>
    <property type="match status" value="1"/>
</dbReference>
<feature type="disulfide bond" evidence="8">
    <location>
        <begin position="630"/>
        <end position="640"/>
    </location>
</feature>
<dbReference type="AlphaFoldDB" id="A0A9D3TF27"/>
<evidence type="ECO:0000259" key="15">
    <source>
        <dbReference type="PROSITE" id="PS50215"/>
    </source>
</evidence>
<evidence type="ECO:0000256" key="1">
    <source>
        <dbReference type="ARBA" id="ARBA00004479"/>
    </source>
</evidence>
<dbReference type="Pfam" id="PF00200">
    <property type="entry name" value="Disintegrin"/>
    <property type="match status" value="1"/>
</dbReference>
<feature type="binding site" evidence="9">
    <location>
        <position position="336"/>
    </location>
    <ligand>
        <name>Zn(2+)</name>
        <dbReference type="ChEBI" id="CHEBI:29105"/>
        <note>catalytic</note>
    </ligand>
</feature>
<protein>
    <recommendedName>
        <fullName evidence="18">Disintegrin and metalloproteinase domain-containing protein 8</fullName>
    </recommendedName>
</protein>
<dbReference type="FunFam" id="4.10.70.10:FF:000001">
    <property type="entry name" value="Disintegrin and metalloproteinase domain-containing protein 22"/>
    <property type="match status" value="1"/>
</dbReference>
<dbReference type="Pfam" id="PF01421">
    <property type="entry name" value="Reprolysin"/>
    <property type="match status" value="1"/>
</dbReference>
<evidence type="ECO:0000256" key="4">
    <source>
        <dbReference type="ARBA" id="ARBA00022989"/>
    </source>
</evidence>
<dbReference type="PROSITE" id="PS00427">
    <property type="entry name" value="DISINTEGRIN_1"/>
    <property type="match status" value="1"/>
</dbReference>
<feature type="signal peptide" evidence="12">
    <location>
        <begin position="1"/>
        <end position="22"/>
    </location>
</feature>
<dbReference type="GO" id="GO:0005886">
    <property type="term" value="C:plasma membrane"/>
    <property type="evidence" value="ECO:0007669"/>
    <property type="project" value="UniProtKB-ARBA"/>
</dbReference>
<evidence type="ECO:0000256" key="5">
    <source>
        <dbReference type="ARBA" id="ARBA00023136"/>
    </source>
</evidence>
<keyword evidence="9" id="KW-0479">Metal-binding</keyword>
<dbReference type="InterPro" id="IPR001590">
    <property type="entry name" value="Peptidase_M12B"/>
</dbReference>
<dbReference type="SMART" id="SM00050">
    <property type="entry name" value="DISIN"/>
    <property type="match status" value="1"/>
</dbReference>
<keyword evidence="3 11" id="KW-0812">Transmembrane</keyword>
<feature type="disulfide bond" evidence="8">
    <location>
        <begin position="648"/>
        <end position="657"/>
    </location>
</feature>
<dbReference type="Pfam" id="PF07974">
    <property type="entry name" value="EGF_2"/>
    <property type="match status" value="1"/>
</dbReference>
<keyword evidence="12" id="KW-0732">Signal</keyword>
<dbReference type="Pfam" id="PF08516">
    <property type="entry name" value="ADAM_CR"/>
    <property type="match status" value="1"/>
</dbReference>
<feature type="chain" id="PRO_5039439646" description="Disintegrin and metalloproteinase domain-containing protein 8" evidence="12">
    <location>
        <begin position="23"/>
        <end position="854"/>
    </location>
</feature>
<dbReference type="InterPro" id="IPR034027">
    <property type="entry name" value="Reprolysin_adamalysin"/>
</dbReference>
<dbReference type="Gene3D" id="4.10.70.10">
    <property type="entry name" value="Disintegrin domain"/>
    <property type="match status" value="1"/>
</dbReference>
<dbReference type="SUPFAM" id="SSF57552">
    <property type="entry name" value="Blood coagulation inhibitor (disintegrin)"/>
    <property type="match status" value="1"/>
</dbReference>
<evidence type="ECO:0000256" key="8">
    <source>
        <dbReference type="PROSITE-ProRule" id="PRU00076"/>
    </source>
</evidence>
<dbReference type="InterPro" id="IPR036436">
    <property type="entry name" value="Disintegrin_dom_sf"/>
</dbReference>
<comment type="caution">
    <text evidence="8">Lacks conserved residue(s) required for the propagation of feature annotation.</text>
</comment>
<evidence type="ECO:0000259" key="13">
    <source>
        <dbReference type="PROSITE" id="PS50026"/>
    </source>
</evidence>
<feature type="domain" description="EGF-like" evidence="13">
    <location>
        <begin position="626"/>
        <end position="658"/>
    </location>
</feature>
<comment type="caution">
    <text evidence="16">The sequence shown here is derived from an EMBL/GenBank/DDBJ whole genome shotgun (WGS) entry which is preliminary data.</text>
</comment>
<evidence type="ECO:0000256" key="9">
    <source>
        <dbReference type="PROSITE-ProRule" id="PRU00276"/>
    </source>
</evidence>
<keyword evidence="2 8" id="KW-0245">EGF-like domain</keyword>
<keyword evidence="6 8" id="KW-1015">Disulfide bond</keyword>
<dbReference type="PANTHER" id="PTHR11905:SF20">
    <property type="entry name" value="DISINTEGRIN AND METALLOPROTEINASE DOMAIN-CONTAINING PROTEIN 8"/>
    <property type="match status" value="1"/>
</dbReference>
<evidence type="ECO:0000256" key="11">
    <source>
        <dbReference type="SAM" id="Phobius"/>
    </source>
</evidence>
<sequence>MRYTSSAQLFLLFFSWGSFVSSQRTLQHVTDYDVVRPRKLSSRTKRSISSEQAYPEELQYALTIEGKNYTVHLEKNSLLIGKHYTETHYLEDGTEVTTSPNYEDHCYYHGHIQDIENSSVSIGMCSGIRGFMRAEQQVYLIEPLEDSVEGDHAVYRQEHLRRQRATCGNSNDTFYEDEPRVSGVYKPNSAVSKYNPGRKRRFVEMYLVVDNAEYKTYGRSMEKVKARMLEIANHVDKLYRPLNIRVMLVGLEVWSNQDKIDVSVSADDTLTRFLLWRQENLVKKAKHDNAQFVTGIDFLGDTVGLAQTSAMCTDSSGAVNQDHNSNAIGVASTIAHEMGHNLGMSHDHSGCSCETSVSNKNCVMSSTVGTVYPETFSSCSQEHLGLFLENSNPSCLLDTPPTDKVYGGPVCGNAFLEPGEECDCGTERECRNPCCNATTCRLKEGAKCAEGECCRNCQLMQAGSLCRETANDCDHAEYCTGQSAQCPKDVFKMNGLPCNFDQGYCYNGQCPSYAQHCKRLWGSGARVADDLCFDFNTYGTVEAHCKKTKSGYQPCTQENKKCGKMFCTGGNDFPITRKKAFFRHGRCNIAVDSSETEDVGMVPTGTKCGHQKVCYDNVCQDIDVYGGSDCSAKCNNHGVCNHERKCHCDPGWAPPYCNVKQEVSPGNNNVAIAVSVTIVILLLLTLVVGGLMCCRKNRKELYSSEREVSQASGLSNPLFQEGSAKGSPRCGPPRVSPPTFLESSANHDCAPLNITVVPSRLPPQPPKKVEPQSNTTWRPNIPPPPPIGTVHSQEAMPLPPTKPLPPLQVKQVNKTNPPPPVPPVKPTGPNTYENHPQAGTVGPQIPLKPPTKPK</sequence>
<feature type="transmembrane region" description="Helical" evidence="11">
    <location>
        <begin position="670"/>
        <end position="694"/>
    </location>
</feature>
<feature type="compositionally biased region" description="Pro residues" evidence="10">
    <location>
        <begin position="816"/>
        <end position="826"/>
    </location>
</feature>
<proteinExistence type="predicted"/>
<evidence type="ECO:0000256" key="10">
    <source>
        <dbReference type="SAM" id="MobiDB-lite"/>
    </source>
</evidence>
<dbReference type="CDD" id="cd04269">
    <property type="entry name" value="ZnMc_adamalysin_II_like"/>
    <property type="match status" value="1"/>
</dbReference>
<dbReference type="FunFam" id="3.40.390.10:FF:000002">
    <property type="entry name" value="Disintegrin and metalloproteinase domain-containing protein 22"/>
    <property type="match status" value="1"/>
</dbReference>
<feature type="region of interest" description="Disordered" evidence="10">
    <location>
        <begin position="712"/>
        <end position="854"/>
    </location>
</feature>
<evidence type="ECO:0000256" key="12">
    <source>
        <dbReference type="SAM" id="SignalP"/>
    </source>
</evidence>
<dbReference type="InterPro" id="IPR002870">
    <property type="entry name" value="Peptidase_M12B_N"/>
</dbReference>
<evidence type="ECO:0000256" key="7">
    <source>
        <dbReference type="PROSITE-ProRule" id="PRU00068"/>
    </source>
</evidence>
<keyword evidence="5 11" id="KW-0472">Membrane</keyword>
<dbReference type="Gene3D" id="3.40.390.10">
    <property type="entry name" value="Collagenase (Catalytic Domain)"/>
    <property type="match status" value="1"/>
</dbReference>
<dbReference type="GO" id="GO:0022407">
    <property type="term" value="P:regulation of cell-cell adhesion"/>
    <property type="evidence" value="ECO:0007669"/>
    <property type="project" value="TreeGrafter"/>
</dbReference>
<dbReference type="GO" id="GO:0004222">
    <property type="term" value="F:metalloendopeptidase activity"/>
    <property type="evidence" value="ECO:0007669"/>
    <property type="project" value="InterPro"/>
</dbReference>
<name>A0A9D3TF27_MEGAT</name>
<dbReference type="PROSITE" id="PS50026">
    <property type="entry name" value="EGF_3"/>
    <property type="match status" value="1"/>
</dbReference>
<feature type="binding site" evidence="9">
    <location>
        <position position="346"/>
    </location>
    <ligand>
        <name>Zn(2+)</name>
        <dbReference type="ChEBI" id="CHEBI:29105"/>
        <note>catalytic</note>
    </ligand>
</feature>
<dbReference type="GO" id="GO:0051044">
    <property type="term" value="P:positive regulation of membrane protein ectodomain proteolysis"/>
    <property type="evidence" value="ECO:0007669"/>
    <property type="project" value="TreeGrafter"/>
</dbReference>
<evidence type="ECO:0000313" key="16">
    <source>
        <dbReference type="EMBL" id="KAG7492792.1"/>
    </source>
</evidence>
<comment type="subcellular location">
    <subcellularLocation>
        <location evidence="1">Membrane</location>
        <topology evidence="1">Single-pass type I membrane protein</topology>
    </subcellularLocation>
</comment>
<keyword evidence="4 11" id="KW-1133">Transmembrane helix</keyword>
<dbReference type="InterPro" id="IPR018358">
    <property type="entry name" value="Disintegrin_CS"/>
</dbReference>
<dbReference type="GO" id="GO:0046872">
    <property type="term" value="F:metal ion binding"/>
    <property type="evidence" value="ECO:0007669"/>
    <property type="project" value="UniProtKB-KW"/>
</dbReference>
<dbReference type="Proteomes" id="UP001046870">
    <property type="component" value="Chromosome 1"/>
</dbReference>
<dbReference type="OrthoDB" id="5951731at2759"/>
<dbReference type="InterPro" id="IPR013111">
    <property type="entry name" value="EGF_extracell"/>
</dbReference>
<feature type="active site" evidence="9">
    <location>
        <position position="337"/>
    </location>
</feature>
<dbReference type="SUPFAM" id="SSF55486">
    <property type="entry name" value="Metalloproteases ('zincins'), catalytic domain"/>
    <property type="match status" value="1"/>
</dbReference>
<dbReference type="InterPro" id="IPR000742">
    <property type="entry name" value="EGF"/>
</dbReference>
<dbReference type="EMBL" id="JAFDVH010000001">
    <property type="protein sequence ID" value="KAG7492792.1"/>
    <property type="molecule type" value="Genomic_DNA"/>
</dbReference>
<dbReference type="GO" id="GO:0006954">
    <property type="term" value="P:inflammatory response"/>
    <property type="evidence" value="ECO:0007669"/>
    <property type="project" value="TreeGrafter"/>
</dbReference>
<dbReference type="PANTHER" id="PTHR11905">
    <property type="entry name" value="ADAM A DISINTEGRIN AND METALLOPROTEASE DOMAIN"/>
    <property type="match status" value="1"/>
</dbReference>
<dbReference type="PROSITE" id="PS01186">
    <property type="entry name" value="EGF_2"/>
    <property type="match status" value="1"/>
</dbReference>
<evidence type="ECO:0000256" key="3">
    <source>
        <dbReference type="ARBA" id="ARBA00022692"/>
    </source>
</evidence>
<organism evidence="16 17">
    <name type="scientific">Megalops atlanticus</name>
    <name type="common">Tarpon</name>
    <name type="synonym">Clupea gigantea</name>
    <dbReference type="NCBI Taxonomy" id="7932"/>
    <lineage>
        <taxon>Eukaryota</taxon>
        <taxon>Metazoa</taxon>
        <taxon>Chordata</taxon>
        <taxon>Craniata</taxon>
        <taxon>Vertebrata</taxon>
        <taxon>Euteleostomi</taxon>
        <taxon>Actinopterygii</taxon>
        <taxon>Neopterygii</taxon>
        <taxon>Teleostei</taxon>
        <taxon>Elopiformes</taxon>
        <taxon>Megalopidae</taxon>
        <taxon>Megalops</taxon>
    </lineage>
</organism>
<reference evidence="16" key="1">
    <citation type="submission" date="2021-01" db="EMBL/GenBank/DDBJ databases">
        <authorList>
            <person name="Zahm M."/>
            <person name="Roques C."/>
            <person name="Cabau C."/>
            <person name="Klopp C."/>
            <person name="Donnadieu C."/>
            <person name="Jouanno E."/>
            <person name="Lampietro C."/>
            <person name="Louis A."/>
            <person name="Herpin A."/>
            <person name="Echchiki A."/>
            <person name="Berthelot C."/>
            <person name="Parey E."/>
            <person name="Roest-Crollius H."/>
            <person name="Braasch I."/>
            <person name="Postlethwait J."/>
            <person name="Bobe J."/>
            <person name="Montfort J."/>
            <person name="Bouchez O."/>
            <person name="Begum T."/>
            <person name="Mejri S."/>
            <person name="Adams A."/>
            <person name="Chen W.-J."/>
            <person name="Guiguen Y."/>
        </authorList>
    </citation>
    <scope>NUCLEOTIDE SEQUENCE</scope>
    <source>
        <strain evidence="16">YG-15Mar2019-1</strain>
        <tissue evidence="16">Brain</tissue>
    </source>
</reference>
<dbReference type="InterPro" id="IPR024079">
    <property type="entry name" value="MetalloPept_cat_dom_sf"/>
</dbReference>
<feature type="domain" description="Peptidase M12B" evidence="15">
    <location>
        <begin position="201"/>
        <end position="400"/>
    </location>
</feature>
<feature type="compositionally biased region" description="Pro residues" evidence="10">
    <location>
        <begin position="797"/>
        <end position="806"/>
    </location>
</feature>
<evidence type="ECO:0008006" key="18">
    <source>
        <dbReference type="Google" id="ProtNLM"/>
    </source>
</evidence>
<evidence type="ECO:0000313" key="17">
    <source>
        <dbReference type="Proteomes" id="UP001046870"/>
    </source>
</evidence>
<dbReference type="PRINTS" id="PR00289">
    <property type="entry name" value="DISINTEGRIN"/>
</dbReference>
<dbReference type="InterPro" id="IPR006586">
    <property type="entry name" value="ADAM_Cys-rich"/>
</dbReference>
<dbReference type="GO" id="GO:0006508">
    <property type="term" value="P:proteolysis"/>
    <property type="evidence" value="ECO:0007669"/>
    <property type="project" value="InterPro"/>
</dbReference>
<dbReference type="Pfam" id="PF01562">
    <property type="entry name" value="Pep_M12B_propep"/>
    <property type="match status" value="1"/>
</dbReference>
<gene>
    <name evidence="16" type="ORF">MATL_G00018400</name>
</gene>
<dbReference type="SMART" id="SM00608">
    <property type="entry name" value="ACR"/>
    <property type="match status" value="1"/>
</dbReference>